<protein>
    <submittedName>
        <fullName evidence="2">Uncharacterized protein</fullName>
    </submittedName>
</protein>
<dbReference type="EMBL" id="JASPKZ010000060">
    <property type="protein sequence ID" value="KAJ9600722.1"/>
    <property type="molecule type" value="Genomic_DNA"/>
</dbReference>
<evidence type="ECO:0000313" key="3">
    <source>
        <dbReference type="Proteomes" id="UP001233999"/>
    </source>
</evidence>
<dbReference type="GO" id="GO:0002244">
    <property type="term" value="P:hematopoietic progenitor cell differentiation"/>
    <property type="evidence" value="ECO:0007669"/>
    <property type="project" value="TreeGrafter"/>
</dbReference>
<keyword evidence="1" id="KW-0677">Repeat</keyword>
<dbReference type="InterPro" id="IPR011989">
    <property type="entry name" value="ARM-like"/>
</dbReference>
<gene>
    <name evidence="2" type="ORF">L9F63_026138</name>
</gene>
<name>A0AAD8AM42_DIPPU</name>
<proteinExistence type="predicted"/>
<comment type="caution">
    <text evidence="2">The sequence shown here is derived from an EMBL/GenBank/DDBJ whole genome shotgun (WGS) entry which is preliminary data.</text>
</comment>
<organism evidence="2 3">
    <name type="scientific">Diploptera punctata</name>
    <name type="common">Pacific beetle cockroach</name>
    <dbReference type="NCBI Taxonomy" id="6984"/>
    <lineage>
        <taxon>Eukaryota</taxon>
        <taxon>Metazoa</taxon>
        <taxon>Ecdysozoa</taxon>
        <taxon>Arthropoda</taxon>
        <taxon>Hexapoda</taxon>
        <taxon>Insecta</taxon>
        <taxon>Pterygota</taxon>
        <taxon>Neoptera</taxon>
        <taxon>Polyneoptera</taxon>
        <taxon>Dictyoptera</taxon>
        <taxon>Blattodea</taxon>
        <taxon>Blaberoidea</taxon>
        <taxon>Blaberidae</taxon>
        <taxon>Diplopterinae</taxon>
        <taxon>Diploptera</taxon>
    </lineage>
</organism>
<dbReference type="PANTHER" id="PTHR22895">
    <property type="entry name" value="ARMADILLO REPEAT-CONTAINING PROTEIN 6"/>
    <property type="match status" value="1"/>
</dbReference>
<reference evidence="2" key="1">
    <citation type="journal article" date="2023" name="IScience">
        <title>Live-bearing cockroach genome reveals convergent evolutionary mechanisms linked to viviparity in insects and beyond.</title>
        <authorList>
            <person name="Fouks B."/>
            <person name="Harrison M.C."/>
            <person name="Mikhailova A.A."/>
            <person name="Marchal E."/>
            <person name="English S."/>
            <person name="Carruthers M."/>
            <person name="Jennings E.C."/>
            <person name="Chiamaka E.L."/>
            <person name="Frigard R.A."/>
            <person name="Pippel M."/>
            <person name="Attardo G.M."/>
            <person name="Benoit J.B."/>
            <person name="Bornberg-Bauer E."/>
            <person name="Tobe S.S."/>
        </authorList>
    </citation>
    <scope>NUCLEOTIDE SEQUENCE</scope>
    <source>
        <strain evidence="2">Stay&amp;Tobe</strain>
    </source>
</reference>
<dbReference type="SUPFAM" id="SSF48371">
    <property type="entry name" value="ARM repeat"/>
    <property type="match status" value="1"/>
</dbReference>
<dbReference type="AlphaFoldDB" id="A0AAD8AM42"/>
<sequence>MHRHEKSAGVVGAGCATIAALCLRCSANSILLYDAGAPEVILQGMKIHNKDADVQKQGSWAIRNMVSRDKSLCLEFLKLGAEDILRTAIKNHGKKIDYDAKAALRDLNCAIE</sequence>
<reference evidence="2" key="2">
    <citation type="submission" date="2023-05" db="EMBL/GenBank/DDBJ databases">
        <authorList>
            <person name="Fouks B."/>
        </authorList>
    </citation>
    <scope>NUCLEOTIDE SEQUENCE</scope>
    <source>
        <strain evidence="2">Stay&amp;Tobe</strain>
        <tissue evidence="2">Testes</tissue>
    </source>
</reference>
<dbReference type="InterPro" id="IPR016024">
    <property type="entry name" value="ARM-type_fold"/>
</dbReference>
<evidence type="ECO:0000256" key="1">
    <source>
        <dbReference type="ARBA" id="ARBA00022737"/>
    </source>
</evidence>
<dbReference type="Proteomes" id="UP001233999">
    <property type="component" value="Unassembled WGS sequence"/>
</dbReference>
<evidence type="ECO:0000313" key="2">
    <source>
        <dbReference type="EMBL" id="KAJ9600722.1"/>
    </source>
</evidence>
<accession>A0AAD8AM42</accession>
<keyword evidence="3" id="KW-1185">Reference proteome</keyword>
<dbReference type="PANTHER" id="PTHR22895:SF0">
    <property type="entry name" value="ARMADILLO REPEAT-CONTAINING PROTEIN 6"/>
    <property type="match status" value="1"/>
</dbReference>
<dbReference type="Gene3D" id="1.25.10.10">
    <property type="entry name" value="Leucine-rich Repeat Variant"/>
    <property type="match status" value="1"/>
</dbReference>